<proteinExistence type="predicted"/>
<dbReference type="PANTHER" id="PTHR42756">
    <property type="entry name" value="TRANSCRIPTIONAL REGULATOR, MARR"/>
    <property type="match status" value="1"/>
</dbReference>
<organism evidence="5 6">
    <name type="scientific">Comamonas serinivorans</name>
    <dbReference type="NCBI Taxonomy" id="1082851"/>
    <lineage>
        <taxon>Bacteria</taxon>
        <taxon>Pseudomonadati</taxon>
        <taxon>Pseudomonadota</taxon>
        <taxon>Betaproteobacteria</taxon>
        <taxon>Burkholderiales</taxon>
        <taxon>Comamonadaceae</taxon>
        <taxon>Comamonas</taxon>
    </lineage>
</organism>
<keyword evidence="1" id="KW-0805">Transcription regulation</keyword>
<dbReference type="PANTHER" id="PTHR42756:SF1">
    <property type="entry name" value="TRANSCRIPTIONAL REPRESSOR OF EMRAB OPERON"/>
    <property type="match status" value="1"/>
</dbReference>
<dbReference type="InterPro" id="IPR036390">
    <property type="entry name" value="WH_DNA-bd_sf"/>
</dbReference>
<dbReference type="AlphaFoldDB" id="A0A1Y0EMD1"/>
<dbReference type="PROSITE" id="PS50995">
    <property type="entry name" value="HTH_MARR_2"/>
    <property type="match status" value="1"/>
</dbReference>
<accession>A0A1Y0EMD1</accession>
<dbReference type="InterPro" id="IPR000835">
    <property type="entry name" value="HTH_MarR-typ"/>
</dbReference>
<dbReference type="GO" id="GO:0003677">
    <property type="term" value="F:DNA binding"/>
    <property type="evidence" value="ECO:0007669"/>
    <property type="project" value="UniProtKB-KW"/>
</dbReference>
<reference evidence="5 6" key="1">
    <citation type="submission" date="2017-05" db="EMBL/GenBank/DDBJ databases">
        <authorList>
            <person name="Song R."/>
            <person name="Chenine A.L."/>
            <person name="Ruprecht R.M."/>
        </authorList>
    </citation>
    <scope>NUCLEOTIDE SEQUENCE [LARGE SCALE GENOMIC DNA]</scope>
    <source>
        <strain evidence="5 6">DSM 26136</strain>
    </source>
</reference>
<dbReference type="SMART" id="SM00347">
    <property type="entry name" value="HTH_MARR"/>
    <property type="match status" value="1"/>
</dbReference>
<sequence length="149" mass="16818">MTSSSLSADVFEVLHDLLHLFRNRLMAASQAATPDLTFNEVRILMQTGRHPGLTQKDLVARSHTDKAQMARTLSQLQDKGWLLRTPSADDKRLRCLHLSERGQALFAELQAQREQIAGELLNHFPQPLQQQLLQLLSQARSSAREAPSR</sequence>
<dbReference type="Pfam" id="PF12802">
    <property type="entry name" value="MarR_2"/>
    <property type="match status" value="1"/>
</dbReference>
<dbReference type="KEGG" id="cser:CCO03_07030"/>
<evidence type="ECO:0000256" key="2">
    <source>
        <dbReference type="ARBA" id="ARBA00023125"/>
    </source>
</evidence>
<dbReference type="RefSeq" id="WP_087279080.1">
    <property type="nucleotide sequence ID" value="NZ_CP021455.1"/>
</dbReference>
<dbReference type="Proteomes" id="UP000196138">
    <property type="component" value="Chromosome"/>
</dbReference>
<evidence type="ECO:0000313" key="5">
    <source>
        <dbReference type="EMBL" id="ARU04462.1"/>
    </source>
</evidence>
<dbReference type="GO" id="GO:0003700">
    <property type="term" value="F:DNA-binding transcription factor activity"/>
    <property type="evidence" value="ECO:0007669"/>
    <property type="project" value="InterPro"/>
</dbReference>
<evidence type="ECO:0000256" key="1">
    <source>
        <dbReference type="ARBA" id="ARBA00023015"/>
    </source>
</evidence>
<evidence type="ECO:0000313" key="6">
    <source>
        <dbReference type="Proteomes" id="UP000196138"/>
    </source>
</evidence>
<evidence type="ECO:0000256" key="3">
    <source>
        <dbReference type="ARBA" id="ARBA00023163"/>
    </source>
</evidence>
<dbReference type="EMBL" id="CP021455">
    <property type="protein sequence ID" value="ARU04462.1"/>
    <property type="molecule type" value="Genomic_DNA"/>
</dbReference>
<dbReference type="InterPro" id="IPR036388">
    <property type="entry name" value="WH-like_DNA-bd_sf"/>
</dbReference>
<dbReference type="Gene3D" id="1.10.10.10">
    <property type="entry name" value="Winged helix-like DNA-binding domain superfamily/Winged helix DNA-binding domain"/>
    <property type="match status" value="1"/>
</dbReference>
<keyword evidence="3" id="KW-0804">Transcription</keyword>
<keyword evidence="6" id="KW-1185">Reference proteome</keyword>
<dbReference type="PRINTS" id="PR00598">
    <property type="entry name" value="HTHMARR"/>
</dbReference>
<protein>
    <submittedName>
        <fullName evidence="5">MarR family transcriptional regulator</fullName>
    </submittedName>
</protein>
<gene>
    <name evidence="5" type="ORF">CCO03_07030</name>
</gene>
<name>A0A1Y0EMD1_9BURK</name>
<feature type="domain" description="HTH marR-type" evidence="4">
    <location>
        <begin position="7"/>
        <end position="141"/>
    </location>
</feature>
<keyword evidence="2" id="KW-0238">DNA-binding</keyword>
<dbReference type="SUPFAM" id="SSF46785">
    <property type="entry name" value="Winged helix' DNA-binding domain"/>
    <property type="match status" value="1"/>
</dbReference>
<evidence type="ECO:0000259" key="4">
    <source>
        <dbReference type="PROSITE" id="PS50995"/>
    </source>
</evidence>
<dbReference type="OrthoDB" id="188700at2"/>